<dbReference type="PANTHER" id="PTHR21724:SF0">
    <property type="entry name" value="SHKT DOMAIN-CONTAINING PROTEIN"/>
    <property type="match status" value="1"/>
</dbReference>
<dbReference type="SMART" id="SM00254">
    <property type="entry name" value="ShKT"/>
    <property type="match status" value="4"/>
</dbReference>
<evidence type="ECO:0000256" key="1">
    <source>
        <dbReference type="PROSITE-ProRule" id="PRU01005"/>
    </source>
</evidence>
<dbReference type="Gene3D" id="1.10.10.1940">
    <property type="match status" value="2"/>
</dbReference>
<dbReference type="AlphaFoldDB" id="A0A368FY83"/>
<reference evidence="3 4" key="1">
    <citation type="submission" date="2014-10" db="EMBL/GenBank/DDBJ databases">
        <title>Draft genome of the hookworm Ancylostoma caninum.</title>
        <authorList>
            <person name="Mitreva M."/>
        </authorList>
    </citation>
    <scope>NUCLEOTIDE SEQUENCE [LARGE SCALE GENOMIC DNA]</scope>
    <source>
        <strain evidence="3 4">Baltimore</strain>
    </source>
</reference>
<evidence type="ECO:0000259" key="2">
    <source>
        <dbReference type="PROSITE" id="PS51670"/>
    </source>
</evidence>
<gene>
    <name evidence="3" type="ORF">ANCCAN_18183</name>
</gene>
<dbReference type="STRING" id="29170.A0A368FY83"/>
<keyword evidence="4" id="KW-1185">Reference proteome</keyword>
<evidence type="ECO:0000313" key="3">
    <source>
        <dbReference type="EMBL" id="RCN35939.1"/>
    </source>
</evidence>
<evidence type="ECO:0000313" key="4">
    <source>
        <dbReference type="Proteomes" id="UP000252519"/>
    </source>
</evidence>
<organism evidence="3 4">
    <name type="scientific">Ancylostoma caninum</name>
    <name type="common">Dog hookworm</name>
    <dbReference type="NCBI Taxonomy" id="29170"/>
    <lineage>
        <taxon>Eukaryota</taxon>
        <taxon>Metazoa</taxon>
        <taxon>Ecdysozoa</taxon>
        <taxon>Nematoda</taxon>
        <taxon>Chromadorea</taxon>
        <taxon>Rhabditida</taxon>
        <taxon>Rhabditina</taxon>
        <taxon>Rhabditomorpha</taxon>
        <taxon>Strongyloidea</taxon>
        <taxon>Ancylostomatidae</taxon>
        <taxon>Ancylostomatinae</taxon>
        <taxon>Ancylostoma</taxon>
    </lineage>
</organism>
<dbReference type="Proteomes" id="UP000252519">
    <property type="component" value="Unassembled WGS sequence"/>
</dbReference>
<dbReference type="PANTHER" id="PTHR21724">
    <property type="entry name" value="SHKT DOMAIN-CONTAINING PROTEIN"/>
    <property type="match status" value="1"/>
</dbReference>
<comment type="caution">
    <text evidence="1">Lacks conserved residue(s) required for the propagation of feature annotation.</text>
</comment>
<feature type="domain" description="ShKT" evidence="2">
    <location>
        <begin position="164"/>
        <end position="200"/>
    </location>
</feature>
<dbReference type="EMBL" id="JOJR01000609">
    <property type="protein sequence ID" value="RCN35939.1"/>
    <property type="molecule type" value="Genomic_DNA"/>
</dbReference>
<dbReference type="Gene3D" id="1.10.10.1870">
    <property type="entry name" value="ShTK domain-like"/>
    <property type="match status" value="1"/>
</dbReference>
<dbReference type="Pfam" id="PF01549">
    <property type="entry name" value="ShK"/>
    <property type="match status" value="4"/>
</dbReference>
<protein>
    <submittedName>
        <fullName evidence="3">ShTK domain protein</fullName>
    </submittedName>
</protein>
<accession>A0A368FY83</accession>
<proteinExistence type="predicted"/>
<sequence length="200" mass="21826">MSKIYGPRAVNCKNKYPDADCEALFGGPVKVNTDGDRDAKCYKNAATVADEARKELVISVCPKTCGYCCLTPPYNCKNKEFPRITCSSITEDMCASAKWKDIITQDCPNVCGFCQEGSCVDIAPGCAKDLTICRNVDMQQFVKEYCQRTCGFCAGSGGAASAACGANPNCANWIRNGFCDSRFYTEEQKKRYCGKACKLC</sequence>
<dbReference type="OrthoDB" id="5868365at2759"/>
<name>A0A368FY83_ANCCA</name>
<comment type="caution">
    <text evidence="3">The sequence shown here is derived from an EMBL/GenBank/DDBJ whole genome shotgun (WGS) entry which is preliminary data.</text>
</comment>
<dbReference type="PROSITE" id="PS51670">
    <property type="entry name" value="SHKT"/>
    <property type="match status" value="1"/>
</dbReference>
<dbReference type="InterPro" id="IPR003582">
    <property type="entry name" value="ShKT_dom"/>
</dbReference>